<protein>
    <submittedName>
        <fullName evidence="1">Uncharacterized protein</fullName>
    </submittedName>
</protein>
<reference evidence="1" key="2">
    <citation type="journal article" date="2015" name="Genome Biol. Evol.">
        <title>Complete Genome Sequence and Transcriptomic Analysis of the Novel Pathogen Elizabethkingia anophelis in Response to Oxidative Stress.</title>
        <authorList>
            <person name="Li Y."/>
            <person name="Liu Y."/>
            <person name="Chew S.C."/>
            <person name="Tay M."/>
            <person name="Salido M.M."/>
            <person name="Teo J."/>
            <person name="Lauro F.M."/>
            <person name="Givskov M."/>
            <person name="Yang L."/>
        </authorList>
    </citation>
    <scope>NUCLEOTIDE SEQUENCE</scope>
    <source>
        <strain evidence="1">NUHP1</strain>
    </source>
</reference>
<dbReference type="AlphaFoldDB" id="A0A077EF60"/>
<reference evidence="1" key="1">
    <citation type="journal article" date="2013" name="Lancet">
        <title>First case of E anophelis outbreak in an intensive-care unit.</title>
        <authorList>
            <person name="Teo J."/>
            <person name="Tan S.Y."/>
            <person name="Tay M."/>
            <person name="Ding Y."/>
            <person name="Kjelleberg S."/>
            <person name="Givskov M."/>
            <person name="Lin R.T."/>
            <person name="Yang L."/>
        </authorList>
    </citation>
    <scope>NUCLEOTIDE SEQUENCE [LARGE SCALE GENOMIC DNA]</scope>
    <source>
        <strain evidence="1">NUHP1</strain>
    </source>
</reference>
<dbReference type="HOGENOM" id="CLU_3117374_0_0_10"/>
<name>A0A077EF60_9FLAO</name>
<dbReference type="Proteomes" id="UP000028933">
    <property type="component" value="Chromosome"/>
</dbReference>
<sequence length="50" mass="5877">MKYPEKAGFGMFIFCYPDNLRFILQTACKKHNPLNVYTNRGWLTASFTQN</sequence>
<organism evidence="1 2">
    <name type="scientific">Elizabethkingia anophelis NUHP1</name>
    <dbReference type="NCBI Taxonomy" id="1338011"/>
    <lineage>
        <taxon>Bacteria</taxon>
        <taxon>Pseudomonadati</taxon>
        <taxon>Bacteroidota</taxon>
        <taxon>Flavobacteriia</taxon>
        <taxon>Flavobacteriales</taxon>
        <taxon>Weeksellaceae</taxon>
        <taxon>Elizabethkingia</taxon>
    </lineage>
</organism>
<gene>
    <name evidence="1" type="ORF">BD94_2521</name>
</gene>
<accession>A0A077EF60</accession>
<evidence type="ECO:0000313" key="2">
    <source>
        <dbReference type="Proteomes" id="UP000028933"/>
    </source>
</evidence>
<proteinExistence type="predicted"/>
<dbReference type="EMBL" id="CP007547">
    <property type="protein sequence ID" value="AIL46296.1"/>
    <property type="molecule type" value="Genomic_DNA"/>
</dbReference>
<dbReference type="KEGG" id="eao:BD94_2521"/>
<evidence type="ECO:0000313" key="1">
    <source>
        <dbReference type="EMBL" id="AIL46296.1"/>
    </source>
</evidence>